<dbReference type="Gene3D" id="3.40.50.1110">
    <property type="entry name" value="SGNH hydrolase"/>
    <property type="match status" value="1"/>
</dbReference>
<comment type="caution">
    <text evidence="1">The sequence shown here is derived from an EMBL/GenBank/DDBJ whole genome shotgun (WGS) entry which is preliminary data.</text>
</comment>
<accession>A0A5D4T9J7</accession>
<dbReference type="RefSeq" id="WP_148979258.1">
    <property type="nucleotide sequence ID" value="NZ_JBNILM010000004.1"/>
</dbReference>
<dbReference type="CDD" id="cd00229">
    <property type="entry name" value="SGNH_hydrolase"/>
    <property type="match status" value="1"/>
</dbReference>
<gene>
    <name evidence="1" type="ORF">FZC75_10600</name>
</gene>
<dbReference type="EMBL" id="VTET01000004">
    <property type="protein sequence ID" value="TYS72393.1"/>
    <property type="molecule type" value="Genomic_DNA"/>
</dbReference>
<evidence type="ECO:0000313" key="1">
    <source>
        <dbReference type="EMBL" id="TYS72393.1"/>
    </source>
</evidence>
<dbReference type="OrthoDB" id="2451965at2"/>
<name>A0A5D4T9J7_9BACI</name>
<proteinExistence type="predicted"/>
<evidence type="ECO:0000313" key="2">
    <source>
        <dbReference type="Proteomes" id="UP000324517"/>
    </source>
</evidence>
<dbReference type="SUPFAM" id="SSF52266">
    <property type="entry name" value="SGNH hydrolase"/>
    <property type="match status" value="1"/>
</dbReference>
<protein>
    <submittedName>
        <fullName evidence="1">SGNH/GDSL hydrolase family protein</fullName>
    </submittedName>
</protein>
<keyword evidence="1" id="KW-0378">Hydrolase</keyword>
<dbReference type="AlphaFoldDB" id="A0A5D4T9J7"/>
<sequence length="265" mass="30233">MRAILTLVVLICIGALIYGNYHWNGKLASAVGKEEAQFLNNVDNTNELESGEKELTVEDFSNLPIDNAKFIMDKYNRGEAVELVLIGSEYKTAGVQSWSGIFKDEMEQTYKNLFNISIIELSGEVTTEDVINNDLINKNLSFIPDIVILEPFLLDSNGIIGIERSLGHVETMIEDVKLINSDVFIFLQPAQPIHKAIYYPDEVAKLQSMAEDQELFYIDHWTDNWPDYNSDEFLEYIIPDTIIPNQKGHQIWADYIIGLFQNEET</sequence>
<dbReference type="InterPro" id="IPR036514">
    <property type="entry name" value="SGNH_hydro_sf"/>
</dbReference>
<reference evidence="1 2" key="1">
    <citation type="submission" date="2019-08" db="EMBL/GenBank/DDBJ databases">
        <title>Bacillus genomes from the desert of Cuatro Cienegas, Coahuila.</title>
        <authorList>
            <person name="Olmedo-Alvarez G."/>
        </authorList>
    </citation>
    <scope>NUCLEOTIDE SEQUENCE [LARGE SCALE GENOMIC DNA]</scope>
    <source>
        <strain evidence="1 2">CH98b_3T</strain>
    </source>
</reference>
<organism evidence="1 2">
    <name type="scientific">Sutcliffiella horikoshii</name>
    <dbReference type="NCBI Taxonomy" id="79883"/>
    <lineage>
        <taxon>Bacteria</taxon>
        <taxon>Bacillati</taxon>
        <taxon>Bacillota</taxon>
        <taxon>Bacilli</taxon>
        <taxon>Bacillales</taxon>
        <taxon>Bacillaceae</taxon>
        <taxon>Sutcliffiella</taxon>
    </lineage>
</organism>
<dbReference type="GO" id="GO:0016787">
    <property type="term" value="F:hydrolase activity"/>
    <property type="evidence" value="ECO:0007669"/>
    <property type="project" value="UniProtKB-KW"/>
</dbReference>
<dbReference type="Proteomes" id="UP000324517">
    <property type="component" value="Unassembled WGS sequence"/>
</dbReference>